<gene>
    <name evidence="6" type="ORF">DSAG12_01843</name>
</gene>
<dbReference type="RefSeq" id="WP_369019582.1">
    <property type="nucleotide sequence ID" value="NZ_CP042905.2"/>
</dbReference>
<dbReference type="InterPro" id="IPR020561">
    <property type="entry name" value="PRibGlycinamid_synth_ATP-grasp"/>
</dbReference>
<dbReference type="InterPro" id="IPR052032">
    <property type="entry name" value="ATP-dep_AA_Ligase"/>
</dbReference>
<dbReference type="GO" id="GO:0046872">
    <property type="term" value="F:metal ion binding"/>
    <property type="evidence" value="ECO:0007669"/>
    <property type="project" value="InterPro"/>
</dbReference>
<dbReference type="Gene3D" id="3.30.470.20">
    <property type="entry name" value="ATP-grasp fold, B domain"/>
    <property type="match status" value="1"/>
</dbReference>
<dbReference type="Gene3D" id="3.30.1490.20">
    <property type="entry name" value="ATP-grasp fold, A domain"/>
    <property type="match status" value="1"/>
</dbReference>
<evidence type="ECO:0000313" key="7">
    <source>
        <dbReference type="Proteomes" id="UP000321408"/>
    </source>
</evidence>
<keyword evidence="7" id="KW-1185">Reference proteome</keyword>
<evidence type="ECO:0000256" key="2">
    <source>
        <dbReference type="ARBA" id="ARBA00022741"/>
    </source>
</evidence>
<dbReference type="GO" id="GO:0016740">
    <property type="term" value="F:transferase activity"/>
    <property type="evidence" value="ECO:0007669"/>
    <property type="project" value="UniProtKB-KW"/>
</dbReference>
<dbReference type="GO" id="GO:0016874">
    <property type="term" value="F:ligase activity"/>
    <property type="evidence" value="ECO:0007669"/>
    <property type="project" value="UniProtKB-KW"/>
</dbReference>
<dbReference type="Pfam" id="PF18603">
    <property type="entry name" value="LAL_C2"/>
    <property type="match status" value="1"/>
</dbReference>
<dbReference type="PANTHER" id="PTHR43585">
    <property type="entry name" value="FUMIPYRROLE BIOSYNTHESIS PROTEIN C"/>
    <property type="match status" value="1"/>
</dbReference>
<keyword evidence="3 4" id="KW-0067">ATP-binding</keyword>
<evidence type="ECO:0000256" key="4">
    <source>
        <dbReference type="PROSITE-ProRule" id="PRU00409"/>
    </source>
</evidence>
<accession>A0A5B9DAM1</accession>
<dbReference type="KEGG" id="psyt:DSAG12_01843"/>
<dbReference type="SUPFAM" id="SSF56059">
    <property type="entry name" value="Glutathione synthetase ATP-binding domain-like"/>
    <property type="match status" value="1"/>
</dbReference>
<dbReference type="InterPro" id="IPR040570">
    <property type="entry name" value="LAL_C2"/>
</dbReference>
<evidence type="ECO:0000256" key="1">
    <source>
        <dbReference type="ARBA" id="ARBA00022598"/>
    </source>
</evidence>
<keyword evidence="2 4" id="KW-0547">Nucleotide-binding</keyword>
<proteinExistence type="predicted"/>
<evidence type="ECO:0000313" key="6">
    <source>
        <dbReference type="EMBL" id="QEE16015.1"/>
    </source>
</evidence>
<evidence type="ECO:0000256" key="3">
    <source>
        <dbReference type="ARBA" id="ARBA00022840"/>
    </source>
</evidence>
<dbReference type="Proteomes" id="UP000321408">
    <property type="component" value="Chromosome"/>
</dbReference>
<dbReference type="SUPFAM" id="SSF52440">
    <property type="entry name" value="PreATP-grasp domain"/>
    <property type="match status" value="1"/>
</dbReference>
<dbReference type="EMBL" id="CP042905">
    <property type="protein sequence ID" value="QEE16015.1"/>
    <property type="molecule type" value="Genomic_DNA"/>
</dbReference>
<dbReference type="PANTHER" id="PTHR43585:SF2">
    <property type="entry name" value="ATP-GRASP ENZYME FSQD"/>
    <property type="match status" value="1"/>
</dbReference>
<dbReference type="InterPro" id="IPR013815">
    <property type="entry name" value="ATP_grasp_subdomain_1"/>
</dbReference>
<organism evidence="6 7">
    <name type="scientific">Promethearchaeum syntrophicum</name>
    <dbReference type="NCBI Taxonomy" id="2594042"/>
    <lineage>
        <taxon>Archaea</taxon>
        <taxon>Promethearchaeati</taxon>
        <taxon>Promethearchaeota</taxon>
        <taxon>Promethearchaeia</taxon>
        <taxon>Promethearchaeales</taxon>
        <taxon>Promethearchaeaceae</taxon>
        <taxon>Promethearchaeum</taxon>
    </lineage>
</organism>
<dbReference type="GeneID" id="41329836"/>
<evidence type="ECO:0000259" key="5">
    <source>
        <dbReference type="PROSITE" id="PS50975"/>
    </source>
</evidence>
<name>A0A5B9DAM1_9ARCH</name>
<dbReference type="PROSITE" id="PS50975">
    <property type="entry name" value="ATP_GRASP"/>
    <property type="match status" value="1"/>
</dbReference>
<dbReference type="InterPro" id="IPR011761">
    <property type="entry name" value="ATP-grasp"/>
</dbReference>
<dbReference type="AlphaFoldDB" id="A0A5B9DAM1"/>
<feature type="domain" description="ATP-grasp" evidence="5">
    <location>
        <begin position="121"/>
        <end position="313"/>
    </location>
</feature>
<dbReference type="GO" id="GO:0005524">
    <property type="term" value="F:ATP binding"/>
    <property type="evidence" value="ECO:0007669"/>
    <property type="project" value="UniProtKB-UniRule"/>
</dbReference>
<reference evidence="6 7" key="1">
    <citation type="journal article" date="2020" name="Nature">
        <title>Isolation of an archaeon at the prokaryote-eukaryote interface.</title>
        <authorList>
            <person name="Imachi H."/>
            <person name="Nobu M.K."/>
            <person name="Nakahara N."/>
            <person name="Morono Y."/>
            <person name="Ogawara M."/>
            <person name="Takaki Y."/>
            <person name="Takano Y."/>
            <person name="Uematsu K."/>
            <person name="Ikuta T."/>
            <person name="Ito M."/>
            <person name="Matsui Y."/>
            <person name="Miyazaki M."/>
            <person name="Murata K."/>
            <person name="Saito Y."/>
            <person name="Sakai S."/>
            <person name="Song C."/>
            <person name="Tasumi E."/>
            <person name="Yamanaka Y."/>
            <person name="Yamaguchi T."/>
            <person name="Kamagata Y."/>
            <person name="Tamaki H."/>
            <person name="Takai K."/>
        </authorList>
    </citation>
    <scope>NUCLEOTIDE SEQUENCE [LARGE SCALE GENOMIC DNA]</scope>
    <source>
        <strain evidence="6 7">MK-D1</strain>
    </source>
</reference>
<dbReference type="Gene3D" id="3.40.50.20">
    <property type="match status" value="1"/>
</dbReference>
<keyword evidence="1" id="KW-0436">Ligase</keyword>
<dbReference type="InterPro" id="IPR016185">
    <property type="entry name" value="PreATP-grasp_dom_sf"/>
</dbReference>
<reference evidence="6 7" key="2">
    <citation type="journal article" date="2024" name="Int. J. Syst. Evol. Microbiol.">
        <title>Promethearchaeum syntrophicum gen. nov., sp. nov., an anaerobic, obligately syntrophic archaeon, the first isolate of the lineage 'Asgard' archaea, and proposal of the new archaeal phylum Promethearchaeota phyl. nov. and kingdom Promethearchaeati regn. nov.</title>
        <authorList>
            <person name="Imachi H."/>
            <person name="Nobu M.K."/>
            <person name="Kato S."/>
            <person name="Takaki Y."/>
            <person name="Miyazaki M."/>
            <person name="Miyata M."/>
            <person name="Ogawara M."/>
            <person name="Saito Y."/>
            <person name="Sakai S."/>
            <person name="Tahara Y.O."/>
            <person name="Takano Y."/>
            <person name="Tasumi E."/>
            <person name="Uematsu K."/>
            <person name="Yoshimura T."/>
            <person name="Itoh T."/>
            <person name="Ohkuma M."/>
            <person name="Takai K."/>
        </authorList>
    </citation>
    <scope>NUCLEOTIDE SEQUENCE [LARGE SCALE GENOMIC DNA]</scope>
    <source>
        <strain evidence="6 7">MK-D1</strain>
    </source>
</reference>
<protein>
    <submittedName>
        <fullName evidence="6">ATP-grasp domain-containing protein</fullName>
    </submittedName>
</protein>
<sequence>MKYKSAIEKSVRIMKKKIMILGAGVYQVPLIKKSKELGYETLVVSYEGNYPGFQFSDKNIYEDTTAYEKVAKIAQNENIDGVCTAGTDVALITLGKICDELNLSGPSFEAVQLSTDKKKMKDAFINSDVRTAKYFNVSTLDQSNEAFKKLNKPAIFKAVDSSGSRGIIRVDKESEISAAFDYVMETTKKDYFIIEEFIIGEEFGAQAFILNDEIKFIMPHGDMIFQGSTGVPIGHYVPYNLSTEIQRDIETQLKYSIHALKLNNCAINADFILSDNKVYVLEIGARTGATCLAEMVGIHFGFDYFEYVIKNCLGIKMEVHFKNKKIPCAGELLTSSQSGTITKITNENLMKQPYIEDISFDYKVNDQINKFNVGPDRIGQIIVTGNTLEESLNNLEFVKEKIKIELK</sequence>
<dbReference type="Pfam" id="PF01071">
    <property type="entry name" value="GARS_A"/>
    <property type="match status" value="1"/>
</dbReference>